<accession>A0A225C6Z9</accession>
<evidence type="ECO:0000313" key="4">
    <source>
        <dbReference type="Proteomes" id="UP000215316"/>
    </source>
</evidence>
<dbReference type="PANTHER" id="PTHR24271">
    <property type="entry name" value="KALLIKREIN-RELATED"/>
    <property type="match status" value="1"/>
</dbReference>
<dbReference type="InterPro" id="IPR001314">
    <property type="entry name" value="Peptidase_S1A"/>
</dbReference>
<proteinExistence type="predicted"/>
<dbReference type="GO" id="GO:0006508">
    <property type="term" value="P:proteolysis"/>
    <property type="evidence" value="ECO:0007669"/>
    <property type="project" value="InterPro"/>
</dbReference>
<name>A0A225C6Z9_9MICO</name>
<dbReference type="PANTHER" id="PTHR24271:SF50">
    <property type="match status" value="1"/>
</dbReference>
<dbReference type="EMBL" id="MZMQ01000001">
    <property type="protein sequence ID" value="OQJ62349.1"/>
    <property type="molecule type" value="Genomic_DNA"/>
</dbReference>
<reference evidence="3" key="1">
    <citation type="submission" date="2017-08" db="EMBL/GenBank/DDBJ databases">
        <title>Genomes of multiple Clavibacter strains from different subspecies.</title>
        <authorList>
            <person name="Yuan X.-K."/>
            <person name="Li X.-S."/>
            <person name="Nie J."/>
            <person name="De Boer S.H."/>
        </authorList>
    </citation>
    <scope>NUCLEOTIDE SEQUENCE [LARGE SCALE GENOMIC DNA]</scope>
    <source>
        <strain evidence="3">ATCC 33566</strain>
    </source>
</reference>
<dbReference type="InterPro" id="IPR043504">
    <property type="entry name" value="Peptidase_S1_PA_chymotrypsin"/>
</dbReference>
<dbReference type="OrthoDB" id="3611234at2"/>
<dbReference type="Proteomes" id="UP000215316">
    <property type="component" value="Unassembled WGS sequence"/>
</dbReference>
<sequence length="248" mass="25173">MLANLLVAGLTITLGLSGGAPTPTTVTPDPGESHIVAGRVAPHTPWVVQIVETGGTVPSGSEEDCTGVQVDASWVLTARQCTGDTDDIDVYQSNSVTHSGPATPVDRVVVAPKGDIALMHLAAPAPLSAYAPLDLRSGAAASGTGTIEGYGFRAHGKQATRLYAATVRLTGAEVDGFHGAAQEVTGISGVPNDGDSGGPLLVDGRVRALCSQGFGDERDDPHGVSVFALLSQDAAWIRSTTGVRGAGR</sequence>
<dbReference type="SMART" id="SM00020">
    <property type="entry name" value="Tryp_SPc"/>
    <property type="match status" value="1"/>
</dbReference>
<dbReference type="SUPFAM" id="SSF50494">
    <property type="entry name" value="Trypsin-like serine proteases"/>
    <property type="match status" value="1"/>
</dbReference>
<dbReference type="RefSeq" id="WP_094126815.1">
    <property type="nucleotide sequence ID" value="NZ_CP040788.1"/>
</dbReference>
<evidence type="ECO:0000313" key="3">
    <source>
        <dbReference type="EMBL" id="OQJ62349.1"/>
    </source>
</evidence>
<feature type="domain" description="Peptidase S1" evidence="2">
    <location>
        <begin position="35"/>
        <end position="242"/>
    </location>
</feature>
<dbReference type="Pfam" id="PF00089">
    <property type="entry name" value="Trypsin"/>
    <property type="match status" value="1"/>
</dbReference>
<dbReference type="Gene3D" id="2.40.10.10">
    <property type="entry name" value="Trypsin-like serine proteases"/>
    <property type="match status" value="1"/>
</dbReference>
<evidence type="ECO:0000259" key="2">
    <source>
        <dbReference type="PROSITE" id="PS50240"/>
    </source>
</evidence>
<dbReference type="PROSITE" id="PS50240">
    <property type="entry name" value="TRYPSIN_DOM"/>
    <property type="match status" value="1"/>
</dbReference>
<dbReference type="AlphaFoldDB" id="A0A225C6Z9"/>
<dbReference type="GO" id="GO:0004252">
    <property type="term" value="F:serine-type endopeptidase activity"/>
    <property type="evidence" value="ECO:0007669"/>
    <property type="project" value="InterPro"/>
</dbReference>
<organism evidence="3 4">
    <name type="scientific">Clavibacter tessellarius</name>
    <dbReference type="NCBI Taxonomy" id="31965"/>
    <lineage>
        <taxon>Bacteria</taxon>
        <taxon>Bacillati</taxon>
        <taxon>Actinomycetota</taxon>
        <taxon>Actinomycetes</taxon>
        <taxon>Micrococcales</taxon>
        <taxon>Microbacteriaceae</taxon>
        <taxon>Clavibacter</taxon>
    </lineage>
</organism>
<comment type="caution">
    <text evidence="3">The sequence shown here is derived from an EMBL/GenBank/DDBJ whole genome shotgun (WGS) entry which is preliminary data.</text>
</comment>
<dbReference type="PRINTS" id="PR00722">
    <property type="entry name" value="CHYMOTRYPSIN"/>
</dbReference>
<dbReference type="InterPro" id="IPR009003">
    <property type="entry name" value="Peptidase_S1_PA"/>
</dbReference>
<protein>
    <recommendedName>
        <fullName evidence="2">Peptidase S1 domain-containing protein</fullName>
    </recommendedName>
</protein>
<gene>
    <name evidence="3" type="ORF">B5P24_04665</name>
</gene>
<keyword evidence="1" id="KW-1015">Disulfide bond</keyword>
<keyword evidence="4" id="KW-1185">Reference proteome</keyword>
<evidence type="ECO:0000256" key="1">
    <source>
        <dbReference type="ARBA" id="ARBA00023157"/>
    </source>
</evidence>
<dbReference type="InterPro" id="IPR001254">
    <property type="entry name" value="Trypsin_dom"/>
</dbReference>